<dbReference type="SUPFAM" id="SSF47413">
    <property type="entry name" value="lambda repressor-like DNA-binding domains"/>
    <property type="match status" value="1"/>
</dbReference>
<sequence>MIQSRTLGEAIRDGMKAKGLKQSQVARMLNIDRTTLSKYINGHLTIPDDIKRKLVAYLQNPVLRIKVYGTTSSNIVFDKAQIEFYKTSIKAIEEFEEAIQSIRDVLKFAYNIKSENEMTDEQKNKFQRMLDEIEDANHVCDMLDIAASDLGADLEERNRRCYQKYLSRGYLSGGIENEAVNI</sequence>
<gene>
    <name evidence="2" type="ORF">SAMN04515654_12157</name>
</gene>
<dbReference type="Pfam" id="PF01381">
    <property type="entry name" value="HTH_3"/>
    <property type="match status" value="1"/>
</dbReference>
<evidence type="ECO:0000313" key="3">
    <source>
        <dbReference type="Proteomes" id="UP000198945"/>
    </source>
</evidence>
<dbReference type="RefSeq" id="WP_089716432.1">
    <property type="nucleotide sequence ID" value="NZ_FNEH01000021.1"/>
</dbReference>
<reference evidence="2 3" key="1">
    <citation type="submission" date="2016-10" db="EMBL/GenBank/DDBJ databases">
        <authorList>
            <person name="de Groot N.N."/>
        </authorList>
    </citation>
    <scope>NUCLEOTIDE SEQUENCE [LARGE SCALE GENOMIC DNA]</scope>
    <source>
        <strain evidence="2 3">WG7</strain>
    </source>
</reference>
<dbReference type="Gene3D" id="1.10.260.40">
    <property type="entry name" value="lambda repressor-like DNA-binding domains"/>
    <property type="match status" value="1"/>
</dbReference>
<dbReference type="GO" id="GO:0003677">
    <property type="term" value="F:DNA binding"/>
    <property type="evidence" value="ECO:0007669"/>
    <property type="project" value="InterPro"/>
</dbReference>
<dbReference type="PROSITE" id="PS50943">
    <property type="entry name" value="HTH_CROC1"/>
    <property type="match status" value="1"/>
</dbReference>
<dbReference type="InterPro" id="IPR010982">
    <property type="entry name" value="Lambda_DNA-bd_dom_sf"/>
</dbReference>
<proteinExistence type="predicted"/>
<dbReference type="InterPro" id="IPR001387">
    <property type="entry name" value="Cro/C1-type_HTH"/>
</dbReference>
<accession>A0A1G8PXF6</accession>
<dbReference type="Proteomes" id="UP000198945">
    <property type="component" value="Unassembled WGS sequence"/>
</dbReference>
<dbReference type="AlphaFoldDB" id="A0A1G8PXF6"/>
<dbReference type="EMBL" id="FNEH01000021">
    <property type="protein sequence ID" value="SDI96926.1"/>
    <property type="molecule type" value="Genomic_DNA"/>
</dbReference>
<name>A0A1G8PXF6_9FIRM</name>
<dbReference type="CDD" id="cd00093">
    <property type="entry name" value="HTH_XRE"/>
    <property type="match status" value="1"/>
</dbReference>
<evidence type="ECO:0000259" key="1">
    <source>
        <dbReference type="PROSITE" id="PS50943"/>
    </source>
</evidence>
<organism evidence="2 3">
    <name type="scientific">Halanaerobium congolense</name>
    <dbReference type="NCBI Taxonomy" id="54121"/>
    <lineage>
        <taxon>Bacteria</taxon>
        <taxon>Bacillati</taxon>
        <taxon>Bacillota</taxon>
        <taxon>Clostridia</taxon>
        <taxon>Halanaerobiales</taxon>
        <taxon>Halanaerobiaceae</taxon>
        <taxon>Halanaerobium</taxon>
    </lineage>
</organism>
<evidence type="ECO:0000313" key="2">
    <source>
        <dbReference type="EMBL" id="SDI96926.1"/>
    </source>
</evidence>
<dbReference type="SMART" id="SM00530">
    <property type="entry name" value="HTH_XRE"/>
    <property type="match status" value="1"/>
</dbReference>
<protein>
    <submittedName>
        <fullName evidence="2">Helix-turn-helix domain-containing protein</fullName>
    </submittedName>
</protein>
<feature type="domain" description="HTH cro/C1-type" evidence="1">
    <location>
        <begin position="11"/>
        <end position="65"/>
    </location>
</feature>